<dbReference type="PANTHER" id="PTHR42877">
    <property type="entry name" value="L-ORNITHINE N(5)-MONOOXYGENASE-RELATED"/>
    <property type="match status" value="1"/>
</dbReference>
<dbReference type="OrthoDB" id="74360at2759"/>
<dbReference type="GO" id="GO:0050661">
    <property type="term" value="F:NADP binding"/>
    <property type="evidence" value="ECO:0007669"/>
    <property type="project" value="InterPro"/>
</dbReference>
<evidence type="ECO:0000256" key="3">
    <source>
        <dbReference type="ARBA" id="ARBA00022827"/>
    </source>
</evidence>
<evidence type="ECO:0000256" key="1">
    <source>
        <dbReference type="ARBA" id="ARBA00010139"/>
    </source>
</evidence>
<evidence type="ECO:0000256" key="2">
    <source>
        <dbReference type="ARBA" id="ARBA00022630"/>
    </source>
</evidence>
<dbReference type="InterPro" id="IPR020946">
    <property type="entry name" value="Flavin_mOase-like"/>
</dbReference>
<evidence type="ECO:0000313" key="6">
    <source>
        <dbReference type="Proteomes" id="UP000034112"/>
    </source>
</evidence>
<dbReference type="InterPro" id="IPR036188">
    <property type="entry name" value="FAD/NAD-bd_sf"/>
</dbReference>
<evidence type="ECO:0000256" key="4">
    <source>
        <dbReference type="ARBA" id="ARBA00023002"/>
    </source>
</evidence>
<keyword evidence="3" id="KW-0274">FAD</keyword>
<dbReference type="InterPro" id="IPR051209">
    <property type="entry name" value="FAD-bind_Monooxygenase_sf"/>
</dbReference>
<dbReference type="Gene3D" id="3.50.50.60">
    <property type="entry name" value="FAD/NAD(P)-binding domain"/>
    <property type="match status" value="2"/>
</dbReference>
<comment type="similarity">
    <text evidence="1">Belongs to the FAD-binding monooxygenase family.</text>
</comment>
<evidence type="ECO:0008006" key="7">
    <source>
        <dbReference type="Google" id="ProtNLM"/>
    </source>
</evidence>
<keyword evidence="2" id="KW-0285">Flavoprotein</keyword>
<dbReference type="SUPFAM" id="SSF51905">
    <property type="entry name" value="FAD/NAD(P)-binding domain"/>
    <property type="match status" value="1"/>
</dbReference>
<evidence type="ECO:0000313" key="5">
    <source>
        <dbReference type="EMBL" id="KKO99916.1"/>
    </source>
</evidence>
<sequence length="600" mass="67651">MTVPQPLHYAAFQPIRIGVQAGQWLLSPDIVGSPSSYGDRGTQIMKCTRSKGDATGLHTLDILIIGGGISGVGFAVQLVRQFGTRNFTIIEQSDNIGGTWWVNSYPGCGCDVPSHFFSYSFALKPNWSRRFALQSEIHEYFTKVAAQYEIQKHVQLASLVEKASWDEAMGTWSVMVRDLQSSKVTEYRSKILISAVGTLSVPQKCTIPGASTFEGNIFHTAQWDHTFNWKDKELIVVGNGCSATQIIPEISSGPGAAKMVTQFSRQAHWLAERPNPEYSALFKWTMKWVPLAMRLYRAKLYWDQEKDFKGFDIETGAEIRNGWSKDAAAYIRANAPAKYRDFLVPKTEIGCKRRVNDTGYLASLHQENVNLIYDDPIEEIVPTGVRTKSGKIIPADAIVLAQGFETQKPFGSLQIFGERGVSILEHWDRVSEGVPSSYLGTCLSGFPNFFIMMGPNTLSGHLSVIYTTECQINLTLRIIRPILNAMRTDTSSLVFGRPSRDIVTVKPSAEKRDIEMVQQMAKKLVWASGCTSWFIDGNTKRNTIMFPDWQYKFWLRSIFVAWDDFAYRTSATFRKGVRISFFISLVFCDQQSLKRKKKKK</sequence>
<organism evidence="5 6">
    <name type="scientific">Trichoderma harzianum</name>
    <name type="common">Hypocrea lixii</name>
    <dbReference type="NCBI Taxonomy" id="5544"/>
    <lineage>
        <taxon>Eukaryota</taxon>
        <taxon>Fungi</taxon>
        <taxon>Dikarya</taxon>
        <taxon>Ascomycota</taxon>
        <taxon>Pezizomycotina</taxon>
        <taxon>Sordariomycetes</taxon>
        <taxon>Hypocreomycetidae</taxon>
        <taxon>Hypocreales</taxon>
        <taxon>Hypocreaceae</taxon>
        <taxon>Trichoderma</taxon>
    </lineage>
</organism>
<dbReference type="GO" id="GO:0050660">
    <property type="term" value="F:flavin adenine dinucleotide binding"/>
    <property type="evidence" value="ECO:0007669"/>
    <property type="project" value="InterPro"/>
</dbReference>
<dbReference type="Pfam" id="PF00743">
    <property type="entry name" value="FMO-like"/>
    <property type="match status" value="1"/>
</dbReference>
<gene>
    <name evidence="5" type="ORF">THAR02_07983</name>
</gene>
<dbReference type="Proteomes" id="UP000034112">
    <property type="component" value="Unassembled WGS sequence"/>
</dbReference>
<dbReference type="PANTHER" id="PTHR42877:SF5">
    <property type="entry name" value="L-ORNITHINE N(5)-MONOOXYGENASE-RELATED"/>
    <property type="match status" value="1"/>
</dbReference>
<proteinExistence type="inferred from homology"/>
<keyword evidence="4" id="KW-0560">Oxidoreductase</keyword>
<reference evidence="6" key="1">
    <citation type="journal article" date="2015" name="Genome Announc.">
        <title>Draft whole-genome sequence of the biocontrol agent Trichoderma harzianum T6776.</title>
        <authorList>
            <person name="Baroncelli R."/>
            <person name="Piaggeschi G."/>
            <person name="Fiorini L."/>
            <person name="Bertolini E."/>
            <person name="Zapparata A."/>
            <person name="Pe M.E."/>
            <person name="Sarrocco S."/>
            <person name="Vannacci G."/>
        </authorList>
    </citation>
    <scope>NUCLEOTIDE SEQUENCE [LARGE SCALE GENOMIC DNA]</scope>
    <source>
        <strain evidence="6">T6776</strain>
    </source>
</reference>
<dbReference type="GO" id="GO:0004499">
    <property type="term" value="F:N,N-dimethylaniline monooxygenase activity"/>
    <property type="evidence" value="ECO:0007669"/>
    <property type="project" value="InterPro"/>
</dbReference>
<dbReference type="AlphaFoldDB" id="A0A0F9ZI25"/>
<accession>A0A0F9ZI25</accession>
<comment type="caution">
    <text evidence="5">The sequence shown here is derived from an EMBL/GenBank/DDBJ whole genome shotgun (WGS) entry which is preliminary data.</text>
</comment>
<name>A0A0F9ZI25_TRIHA</name>
<dbReference type="OMA" id="TWWVNSY"/>
<protein>
    <recommendedName>
        <fullName evidence="7">Monooxygenase</fullName>
    </recommendedName>
</protein>
<dbReference type="EMBL" id="JOKZ01000290">
    <property type="protein sequence ID" value="KKO99916.1"/>
    <property type="molecule type" value="Genomic_DNA"/>
</dbReference>